<accession>A0ABU6YQ89</accession>
<comment type="caution">
    <text evidence="1">The sequence shown here is derived from an EMBL/GenBank/DDBJ whole genome shotgun (WGS) entry which is preliminary data.</text>
</comment>
<organism evidence="1 2">
    <name type="scientific">Stylosanthes scabra</name>
    <dbReference type="NCBI Taxonomy" id="79078"/>
    <lineage>
        <taxon>Eukaryota</taxon>
        <taxon>Viridiplantae</taxon>
        <taxon>Streptophyta</taxon>
        <taxon>Embryophyta</taxon>
        <taxon>Tracheophyta</taxon>
        <taxon>Spermatophyta</taxon>
        <taxon>Magnoliopsida</taxon>
        <taxon>eudicotyledons</taxon>
        <taxon>Gunneridae</taxon>
        <taxon>Pentapetalae</taxon>
        <taxon>rosids</taxon>
        <taxon>fabids</taxon>
        <taxon>Fabales</taxon>
        <taxon>Fabaceae</taxon>
        <taxon>Papilionoideae</taxon>
        <taxon>50 kb inversion clade</taxon>
        <taxon>dalbergioids sensu lato</taxon>
        <taxon>Dalbergieae</taxon>
        <taxon>Pterocarpus clade</taxon>
        <taxon>Stylosanthes</taxon>
    </lineage>
</organism>
<sequence>MSNRKLDLNQNSPFATKSMTEEEQKDNFCIQLVAFVTHENAVFEKHNMQPLCSLAVNKMMISTFEQAFP</sequence>
<protein>
    <submittedName>
        <fullName evidence="1">Uncharacterized protein</fullName>
    </submittedName>
</protein>
<gene>
    <name evidence="1" type="ORF">PIB30_074476</name>
</gene>
<dbReference type="Proteomes" id="UP001341840">
    <property type="component" value="Unassembled WGS sequence"/>
</dbReference>
<reference evidence="1 2" key="1">
    <citation type="journal article" date="2023" name="Plants (Basel)">
        <title>Bridging the Gap: Combining Genomics and Transcriptomics Approaches to Understand Stylosanthes scabra, an Orphan Legume from the Brazilian Caatinga.</title>
        <authorList>
            <person name="Ferreira-Neto J.R.C."/>
            <person name="da Silva M.D."/>
            <person name="Binneck E."/>
            <person name="de Melo N.F."/>
            <person name="da Silva R.H."/>
            <person name="de Melo A.L.T.M."/>
            <person name="Pandolfi V."/>
            <person name="Bustamante F.O."/>
            <person name="Brasileiro-Vidal A.C."/>
            <person name="Benko-Iseppon A.M."/>
        </authorList>
    </citation>
    <scope>NUCLEOTIDE SEQUENCE [LARGE SCALE GENOMIC DNA]</scope>
    <source>
        <tissue evidence="1">Leaves</tissue>
    </source>
</reference>
<keyword evidence="2" id="KW-1185">Reference proteome</keyword>
<name>A0ABU6YQ89_9FABA</name>
<evidence type="ECO:0000313" key="1">
    <source>
        <dbReference type="EMBL" id="MED6211520.1"/>
    </source>
</evidence>
<proteinExistence type="predicted"/>
<evidence type="ECO:0000313" key="2">
    <source>
        <dbReference type="Proteomes" id="UP001341840"/>
    </source>
</evidence>
<dbReference type="EMBL" id="JASCZI010242582">
    <property type="protein sequence ID" value="MED6211520.1"/>
    <property type="molecule type" value="Genomic_DNA"/>
</dbReference>